<keyword evidence="2" id="KW-1185">Reference proteome</keyword>
<proteinExistence type="predicted"/>
<protein>
    <submittedName>
        <fullName evidence="1">Uncharacterized protein</fullName>
    </submittedName>
</protein>
<name>A0ABQ6QMN7_9BACT</name>
<sequence length="400" mass="43200">MSDPSPLAPYPVLLALQQKWGAGAAAAQELIDHGSYSMPLLGDVLRRIPPGDSPSLRGLVDDLFSANGKKIHAALCEFLVFGWLHERGLLSGADIGYPQDWKGEDPPFEGCLRLGALDLPFDVKDGSGVGLMTLERILRKEAARFGAPSTSVPPISVAVDAPSGQKWVEDNFEAIVEPFRKDLKAHGFAPRLLELKAGSGFVKVGIDHKVGASVAGIQEKGSYIGAQILDHALGKAAKLKLTASNQFLLIYLKRPYSGPSDFDLFTAEYAFDFLVSQRDLPASLAGALFIEFESVEGHFQPSSLLWDRNTTLPERLREGAQRLHIPSPRLMPKDRQAAARALNPDDIAPTACVFAGSCELRGANCEAPGSTGPVFVFVTGDDNYCACRTCRVEFGWPPLT</sequence>
<evidence type="ECO:0000313" key="1">
    <source>
        <dbReference type="EMBL" id="GMU05259.1"/>
    </source>
</evidence>
<dbReference type="RefSeq" id="WP_338275781.1">
    <property type="nucleotide sequence ID" value="NZ_BTTX01000001.1"/>
</dbReference>
<comment type="caution">
    <text evidence="1">The sequence shown here is derived from an EMBL/GenBank/DDBJ whole genome shotgun (WGS) entry which is preliminary data.</text>
</comment>
<gene>
    <name evidence="1" type="ORF">ASNO1_15110</name>
</gene>
<evidence type="ECO:0000313" key="2">
    <source>
        <dbReference type="Proteomes" id="UP001342631"/>
    </source>
</evidence>
<organism evidence="1 2">
    <name type="scientific">Corallococcus caeni</name>
    <dbReference type="NCBI Taxonomy" id="3082388"/>
    <lineage>
        <taxon>Bacteria</taxon>
        <taxon>Pseudomonadati</taxon>
        <taxon>Myxococcota</taxon>
        <taxon>Myxococcia</taxon>
        <taxon>Myxococcales</taxon>
        <taxon>Cystobacterineae</taxon>
        <taxon>Myxococcaceae</taxon>
        <taxon>Corallococcus</taxon>
    </lineage>
</organism>
<accession>A0ABQ6QMN7</accession>
<dbReference type="EMBL" id="BTTX01000001">
    <property type="protein sequence ID" value="GMU05259.1"/>
    <property type="molecule type" value="Genomic_DNA"/>
</dbReference>
<dbReference type="Proteomes" id="UP001342631">
    <property type="component" value="Unassembled WGS sequence"/>
</dbReference>
<reference evidence="1 2" key="1">
    <citation type="journal article" date="2024" name="Arch. Microbiol.">
        <title>Corallococcus caeni sp. nov., a novel myxobacterium isolated from activated sludge.</title>
        <authorList>
            <person name="Tomita S."/>
            <person name="Nakai R."/>
            <person name="Kuroda K."/>
            <person name="Kurashita H."/>
            <person name="Hatamoto M."/>
            <person name="Yamaguchi T."/>
            <person name="Narihiro T."/>
        </authorList>
    </citation>
    <scope>NUCLEOTIDE SEQUENCE [LARGE SCALE GENOMIC DNA]</scope>
    <source>
        <strain evidence="1 2">NO1</strain>
    </source>
</reference>